<accession>A0A412AYV5</accession>
<protein>
    <recommendedName>
        <fullName evidence="3">DNA-binding protein</fullName>
    </recommendedName>
</protein>
<sequence>MEHTVDEIREIIGSDSEMAKKINSMPYNLQLEDLMGFFNFCESTTRKLTHQPGFPYMKTGISKILIPRPLFLEWYYTHCFYRK</sequence>
<dbReference type="AlphaFoldDB" id="A0A412AYV5"/>
<evidence type="ECO:0008006" key="3">
    <source>
        <dbReference type="Google" id="ProtNLM"/>
    </source>
</evidence>
<dbReference type="Proteomes" id="UP000284751">
    <property type="component" value="Unassembled WGS sequence"/>
</dbReference>
<reference evidence="1 2" key="1">
    <citation type="submission" date="2018-08" db="EMBL/GenBank/DDBJ databases">
        <title>A genome reference for cultivated species of the human gut microbiota.</title>
        <authorList>
            <person name="Zou Y."/>
            <person name="Xue W."/>
            <person name="Luo G."/>
        </authorList>
    </citation>
    <scope>NUCLEOTIDE SEQUENCE [LARGE SCALE GENOMIC DNA]</scope>
    <source>
        <strain evidence="1 2">AF28-26</strain>
    </source>
</reference>
<dbReference type="EMBL" id="QRTC01000009">
    <property type="protein sequence ID" value="RGQ42828.1"/>
    <property type="molecule type" value="Genomic_DNA"/>
</dbReference>
<proteinExistence type="predicted"/>
<gene>
    <name evidence="1" type="ORF">DWY99_03820</name>
</gene>
<comment type="caution">
    <text evidence="1">The sequence shown here is derived from an EMBL/GenBank/DDBJ whole genome shotgun (WGS) entry which is preliminary data.</text>
</comment>
<evidence type="ECO:0000313" key="2">
    <source>
        <dbReference type="Proteomes" id="UP000284751"/>
    </source>
</evidence>
<evidence type="ECO:0000313" key="1">
    <source>
        <dbReference type="EMBL" id="RGQ42828.1"/>
    </source>
</evidence>
<name>A0A412AYV5_9FIRM</name>
<organism evidence="1 2">
    <name type="scientific">[Clostridium] leptum</name>
    <dbReference type="NCBI Taxonomy" id="1535"/>
    <lineage>
        <taxon>Bacteria</taxon>
        <taxon>Bacillati</taxon>
        <taxon>Bacillota</taxon>
        <taxon>Clostridia</taxon>
        <taxon>Eubacteriales</taxon>
        <taxon>Oscillospiraceae</taxon>
        <taxon>Oscillospiraceae incertae sedis</taxon>
    </lineage>
</organism>